<evidence type="ECO:0000256" key="3">
    <source>
        <dbReference type="ARBA" id="ARBA00022692"/>
    </source>
</evidence>
<evidence type="ECO:0000256" key="6">
    <source>
        <dbReference type="SAM" id="Phobius"/>
    </source>
</evidence>
<proteinExistence type="predicted"/>
<sequence length="334" mass="34544">MSNTSSNTLAARGTVTGGATRGTTALGAGVLATAVLAILPHVADNAFILAIGALILLNIIGALSLHLIIRTGHISLSHAGFMGVGAYACALSVLKLGVSPFVGLAIGALASGLLALLVGPILLRLTGKYFVLVTFLLGEIIRLVLVEWESLTGGSNGLSNLPDLHAGWSSPLAQYYIALVAAVLVAALCVRLLMSETGRAIDAAREAQRLTECAGVPVLRLKVGVFVLGCALVGLQGGLLAFFMHYIDPTTFGMADSLNLVVMNVLGGMYHVVGPIIGAAFLVALPELLRGYVEIQRILFGIALIVVMASFPSGMAGLAAMLRGLRRARKEARA</sequence>
<evidence type="ECO:0000256" key="4">
    <source>
        <dbReference type="ARBA" id="ARBA00022989"/>
    </source>
</evidence>
<feature type="transmembrane region" description="Helical" evidence="6">
    <location>
        <begin position="76"/>
        <end position="94"/>
    </location>
</feature>
<dbReference type="InterPro" id="IPR043428">
    <property type="entry name" value="LivM-like"/>
</dbReference>
<feature type="transmembrane region" description="Helical" evidence="6">
    <location>
        <begin position="129"/>
        <end position="148"/>
    </location>
</feature>
<keyword evidence="4 6" id="KW-1133">Transmembrane helix</keyword>
<feature type="transmembrane region" description="Helical" evidence="6">
    <location>
        <begin position="225"/>
        <end position="247"/>
    </location>
</feature>
<feature type="transmembrane region" description="Helical" evidence="6">
    <location>
        <begin position="100"/>
        <end position="122"/>
    </location>
</feature>
<organism evidence="7 8">
    <name type="scientific">Bordetella genomosp. 11</name>
    <dbReference type="NCBI Taxonomy" id="1416808"/>
    <lineage>
        <taxon>Bacteria</taxon>
        <taxon>Pseudomonadati</taxon>
        <taxon>Pseudomonadota</taxon>
        <taxon>Betaproteobacteria</taxon>
        <taxon>Burkholderiales</taxon>
        <taxon>Alcaligenaceae</taxon>
        <taxon>Bordetella</taxon>
    </lineage>
</organism>
<feature type="transmembrane region" description="Helical" evidence="6">
    <location>
        <begin position="173"/>
        <end position="194"/>
    </location>
</feature>
<dbReference type="InterPro" id="IPR001851">
    <property type="entry name" value="ABC_transp_permease"/>
</dbReference>
<dbReference type="GO" id="GO:0015658">
    <property type="term" value="F:branched-chain amino acid transmembrane transporter activity"/>
    <property type="evidence" value="ECO:0007669"/>
    <property type="project" value="InterPro"/>
</dbReference>
<keyword evidence="2" id="KW-1003">Cell membrane</keyword>
<feature type="transmembrane region" description="Helical" evidence="6">
    <location>
        <begin position="267"/>
        <end position="286"/>
    </location>
</feature>
<dbReference type="PANTHER" id="PTHR30482">
    <property type="entry name" value="HIGH-AFFINITY BRANCHED-CHAIN AMINO ACID TRANSPORT SYSTEM PERMEASE"/>
    <property type="match status" value="1"/>
</dbReference>
<dbReference type="RefSeq" id="WP_094839436.1">
    <property type="nucleotide sequence ID" value="NZ_NEVS01000001.1"/>
</dbReference>
<evidence type="ECO:0000256" key="1">
    <source>
        <dbReference type="ARBA" id="ARBA00004651"/>
    </source>
</evidence>
<feature type="transmembrane region" description="Helical" evidence="6">
    <location>
        <begin position="46"/>
        <end position="69"/>
    </location>
</feature>
<gene>
    <name evidence="7" type="ORF">CAL28_00235</name>
</gene>
<evidence type="ECO:0000313" key="7">
    <source>
        <dbReference type="EMBL" id="OZI66222.1"/>
    </source>
</evidence>
<name>A0A261UXY9_9BORD</name>
<comment type="subcellular location">
    <subcellularLocation>
        <location evidence="1">Cell membrane</location>
        <topology evidence="1">Multi-pass membrane protein</topology>
    </subcellularLocation>
</comment>
<dbReference type="AlphaFoldDB" id="A0A261UXY9"/>
<dbReference type="Proteomes" id="UP000215767">
    <property type="component" value="Unassembled WGS sequence"/>
</dbReference>
<comment type="caution">
    <text evidence="7">The sequence shown here is derived from an EMBL/GenBank/DDBJ whole genome shotgun (WGS) entry which is preliminary data.</text>
</comment>
<keyword evidence="5 6" id="KW-0472">Membrane</keyword>
<evidence type="ECO:0000313" key="8">
    <source>
        <dbReference type="Proteomes" id="UP000215767"/>
    </source>
</evidence>
<protein>
    <recommendedName>
        <fullName evidence="9">Branched-chain amino acid ABC transporter permease</fullName>
    </recommendedName>
</protein>
<dbReference type="Pfam" id="PF02653">
    <property type="entry name" value="BPD_transp_2"/>
    <property type="match status" value="1"/>
</dbReference>
<evidence type="ECO:0000256" key="5">
    <source>
        <dbReference type="ARBA" id="ARBA00023136"/>
    </source>
</evidence>
<dbReference type="OrthoDB" id="3460090at2"/>
<evidence type="ECO:0008006" key="9">
    <source>
        <dbReference type="Google" id="ProtNLM"/>
    </source>
</evidence>
<keyword evidence="8" id="KW-1185">Reference proteome</keyword>
<reference evidence="8" key="1">
    <citation type="submission" date="2017-05" db="EMBL/GenBank/DDBJ databases">
        <title>Complete and WGS of Bordetella genogroups.</title>
        <authorList>
            <person name="Spilker T."/>
            <person name="Lipuma J."/>
        </authorList>
    </citation>
    <scope>NUCLEOTIDE SEQUENCE [LARGE SCALE GENOMIC DNA]</scope>
    <source>
        <strain evidence="8">AU8856</strain>
    </source>
</reference>
<evidence type="ECO:0000256" key="2">
    <source>
        <dbReference type="ARBA" id="ARBA00022475"/>
    </source>
</evidence>
<feature type="transmembrane region" description="Helical" evidence="6">
    <location>
        <begin position="21"/>
        <end position="40"/>
    </location>
</feature>
<dbReference type="EMBL" id="NEVS01000001">
    <property type="protein sequence ID" value="OZI66222.1"/>
    <property type="molecule type" value="Genomic_DNA"/>
</dbReference>
<feature type="transmembrane region" description="Helical" evidence="6">
    <location>
        <begin position="298"/>
        <end position="322"/>
    </location>
</feature>
<keyword evidence="3 6" id="KW-0812">Transmembrane</keyword>
<dbReference type="CDD" id="cd06581">
    <property type="entry name" value="TM_PBP1_LivM_like"/>
    <property type="match status" value="1"/>
</dbReference>
<accession>A0A261UXY9</accession>
<dbReference type="PANTHER" id="PTHR30482:SF20">
    <property type="entry name" value="HIGH-AFFINITY BRANCHED-CHAIN AMINO ACID TRANSPORT SYSTEM PERMEASE PROTEIN LIVM"/>
    <property type="match status" value="1"/>
</dbReference>
<dbReference type="GO" id="GO:0005886">
    <property type="term" value="C:plasma membrane"/>
    <property type="evidence" value="ECO:0007669"/>
    <property type="project" value="UniProtKB-SubCell"/>
</dbReference>